<evidence type="ECO:0000256" key="12">
    <source>
        <dbReference type="ARBA" id="ARBA00023180"/>
    </source>
</evidence>
<dbReference type="PANTHER" id="PTHR31120:SF6">
    <property type="entry name" value="METALLOPROTEASE TIKI HOMOLOG"/>
    <property type="match status" value="1"/>
</dbReference>
<organism evidence="14 15">
    <name type="scientific">Pseudorhizobium banfieldiae</name>
    <dbReference type="NCBI Taxonomy" id="1125847"/>
    <lineage>
        <taxon>Bacteria</taxon>
        <taxon>Pseudomonadati</taxon>
        <taxon>Pseudomonadota</taxon>
        <taxon>Alphaproteobacteria</taxon>
        <taxon>Hyphomicrobiales</taxon>
        <taxon>Rhizobiaceae</taxon>
        <taxon>Rhizobium/Agrobacterium group</taxon>
        <taxon>Pseudorhizobium</taxon>
    </lineage>
</organism>
<dbReference type="InterPro" id="IPR002816">
    <property type="entry name" value="TraB/PrgY/GumN_fam"/>
</dbReference>
<keyword evidence="10" id="KW-0482">Metalloprotease</keyword>
<keyword evidence="4" id="KW-0645">Protease</keyword>
<keyword evidence="12" id="KW-0325">Glycoprotein</keyword>
<evidence type="ECO:0000256" key="11">
    <source>
        <dbReference type="ARBA" id="ARBA00023136"/>
    </source>
</evidence>
<evidence type="ECO:0000313" key="15">
    <source>
        <dbReference type="Proteomes" id="UP000010792"/>
    </source>
</evidence>
<dbReference type="GO" id="GO:0046872">
    <property type="term" value="F:metal ion binding"/>
    <property type="evidence" value="ECO:0007669"/>
    <property type="project" value="UniProtKB-KW"/>
</dbReference>
<dbReference type="AlphaFoldDB" id="L0NJG4"/>
<proteinExistence type="predicted"/>
<comment type="cofactor">
    <cofactor evidence="1">
        <name>Mn(2+)</name>
        <dbReference type="ChEBI" id="CHEBI:29035"/>
    </cofactor>
</comment>
<comment type="subcellular location">
    <subcellularLocation>
        <location evidence="3">Membrane</location>
        <topology evidence="3">Single-pass type I membrane protein</topology>
    </subcellularLocation>
</comment>
<dbReference type="InterPro" id="IPR040230">
    <property type="entry name" value="TIKI1/2-like"/>
</dbReference>
<evidence type="ECO:0000256" key="7">
    <source>
        <dbReference type="ARBA" id="ARBA00022729"/>
    </source>
</evidence>
<comment type="cofactor">
    <cofactor evidence="2">
        <name>Co(2+)</name>
        <dbReference type="ChEBI" id="CHEBI:48828"/>
    </cofactor>
</comment>
<dbReference type="STRING" id="1125847.NT26_3483"/>
<evidence type="ECO:0000256" key="9">
    <source>
        <dbReference type="ARBA" id="ARBA00022989"/>
    </source>
</evidence>
<reference evidence="14 15" key="1">
    <citation type="journal article" date="2013" name="Genome Biol. Evol.">
        <title>Life in an arsenic-containing gold mine: genome and physiology of the autotrophic arsenite-oxidizing bacterium rhizobium sp. NT-26.</title>
        <authorList>
            <person name="Andres J."/>
            <person name="Arsene-Ploetze F."/>
            <person name="Barbe V."/>
            <person name="Brochier-Armanet C."/>
            <person name="Cleiss-Arnold J."/>
            <person name="Coppee J.Y."/>
            <person name="Dillies M.A."/>
            <person name="Geist"/>
            <person name="L"/>
            <person name="Joublin A."/>
            <person name="Koechler S."/>
            <person name="Lassalle F."/>
            <person name="Marchal M."/>
            <person name="Medigue C."/>
            <person name="Muller D."/>
            <person name="Nesme X."/>
            <person name="Plewniak F."/>
            <person name="Proux C."/>
            <person name="Ramirez-Bahena M.H."/>
            <person name="Schenowitz C."/>
            <person name="Sismeiro O."/>
            <person name="Vallenet D."/>
            <person name="Santini J.M."/>
            <person name="Bertin P.N."/>
        </authorList>
    </citation>
    <scope>NUCLEOTIDE SEQUENCE [LARGE SCALE GENOMIC DNA]</scope>
    <source>
        <strain evidence="14 15">NT-26</strain>
    </source>
</reference>
<dbReference type="GO" id="GO:0004222">
    <property type="term" value="F:metalloendopeptidase activity"/>
    <property type="evidence" value="ECO:0007669"/>
    <property type="project" value="TreeGrafter"/>
</dbReference>
<dbReference type="CDD" id="cd14789">
    <property type="entry name" value="Tiki"/>
    <property type="match status" value="1"/>
</dbReference>
<evidence type="ECO:0000256" key="2">
    <source>
        <dbReference type="ARBA" id="ARBA00001941"/>
    </source>
</evidence>
<evidence type="ECO:0000256" key="1">
    <source>
        <dbReference type="ARBA" id="ARBA00001936"/>
    </source>
</evidence>
<keyword evidence="5 13" id="KW-0812">Transmembrane</keyword>
<feature type="transmembrane region" description="Helical" evidence="13">
    <location>
        <begin position="21"/>
        <end position="43"/>
    </location>
</feature>
<dbReference type="EMBL" id="FO082820">
    <property type="protein sequence ID" value="CCF21205.1"/>
    <property type="molecule type" value="Genomic_DNA"/>
</dbReference>
<accession>L0NJG4</accession>
<keyword evidence="6" id="KW-0479">Metal-binding</keyword>
<evidence type="ECO:0000256" key="6">
    <source>
        <dbReference type="ARBA" id="ARBA00022723"/>
    </source>
</evidence>
<keyword evidence="11 13" id="KW-0472">Membrane</keyword>
<gene>
    <name evidence="14" type="ORF">NT26_3483</name>
</gene>
<evidence type="ECO:0000313" key="14">
    <source>
        <dbReference type="EMBL" id="CCF21205.1"/>
    </source>
</evidence>
<dbReference type="GO" id="GO:0030178">
    <property type="term" value="P:negative regulation of Wnt signaling pathway"/>
    <property type="evidence" value="ECO:0007669"/>
    <property type="project" value="InterPro"/>
</dbReference>
<keyword evidence="7" id="KW-0732">Signal</keyword>
<name>L0NJG4_9HYPH</name>
<dbReference type="GO" id="GO:0006508">
    <property type="term" value="P:proteolysis"/>
    <property type="evidence" value="ECO:0007669"/>
    <property type="project" value="UniProtKB-KW"/>
</dbReference>
<evidence type="ECO:0000256" key="3">
    <source>
        <dbReference type="ARBA" id="ARBA00004479"/>
    </source>
</evidence>
<keyword evidence="15" id="KW-1185">Reference proteome</keyword>
<dbReference type="Proteomes" id="UP000010792">
    <property type="component" value="Chromosome"/>
</dbReference>
<keyword evidence="9 13" id="KW-1133">Transmembrane helix</keyword>
<keyword evidence="8" id="KW-0378">Hydrolase</keyword>
<sequence>MTTHALFPLPRRLLHQLSATALWLLAAGHLLALMSLLMILLMYAPARAETACHGKNLLKGLQRDDPQAYAAVMAEGRDVVNGQGLFWKVEREGIAPSYLLGTMHVTDPRVLKMPPGAAEAHAAARVIVIESDEILDERRAAAAILARPELTMFTDGRSIENLLPPEDLVVLKEGLEERGLVLSAVSRMKPWMLAGFVATSACESARKAGGAIFLDKKIALDAMASGKPVKGLETLQEQLAAMAGMPIDFHLQALVETVRLGGRMDDVVETTTELYLAEETGVTIPALKALTPTLTEGDESAYAAFESAVISDRNHRMAERAAPILAEGGAFVAIGALHLPGEDGLVELLRKQGFTVSRSRKH</sequence>
<dbReference type="GO" id="GO:0016020">
    <property type="term" value="C:membrane"/>
    <property type="evidence" value="ECO:0007669"/>
    <property type="project" value="UniProtKB-SubCell"/>
</dbReference>
<evidence type="ECO:0000256" key="8">
    <source>
        <dbReference type="ARBA" id="ARBA00022801"/>
    </source>
</evidence>
<evidence type="ECO:0000256" key="5">
    <source>
        <dbReference type="ARBA" id="ARBA00022692"/>
    </source>
</evidence>
<protein>
    <submittedName>
        <fullName evidence="14">GumN family protein</fullName>
    </submittedName>
</protein>
<dbReference type="KEGG" id="rht:NT26_3483"/>
<evidence type="ECO:0000256" key="4">
    <source>
        <dbReference type="ARBA" id="ARBA00022670"/>
    </source>
</evidence>
<evidence type="ECO:0000256" key="13">
    <source>
        <dbReference type="SAM" id="Phobius"/>
    </source>
</evidence>
<dbReference type="PANTHER" id="PTHR31120">
    <property type="entry name" value="METALLOPROTEASE TIKI"/>
    <property type="match status" value="1"/>
</dbReference>
<evidence type="ECO:0000256" key="10">
    <source>
        <dbReference type="ARBA" id="ARBA00023049"/>
    </source>
</evidence>
<dbReference type="Pfam" id="PF01963">
    <property type="entry name" value="TraB_PrgY_gumN"/>
    <property type="match status" value="1"/>
</dbReference>
<dbReference type="OrthoDB" id="9806326at2"/>